<gene>
    <name evidence="2" type="ORF">SAMN06265379_1207</name>
</gene>
<dbReference type="EMBL" id="FXTB01000020">
    <property type="protein sequence ID" value="SMO93561.1"/>
    <property type="molecule type" value="Genomic_DNA"/>
</dbReference>
<dbReference type="AlphaFoldDB" id="A0A521FD85"/>
<dbReference type="Proteomes" id="UP000319040">
    <property type="component" value="Unassembled WGS sequence"/>
</dbReference>
<evidence type="ECO:0000256" key="1">
    <source>
        <dbReference type="SAM" id="Phobius"/>
    </source>
</evidence>
<name>A0A521FD85_SACCC</name>
<keyword evidence="1" id="KW-0812">Transmembrane</keyword>
<keyword evidence="3" id="KW-1185">Reference proteome</keyword>
<protein>
    <submittedName>
        <fullName evidence="2">Uncharacterized protein</fullName>
    </submittedName>
</protein>
<keyword evidence="1" id="KW-1133">Transmembrane helix</keyword>
<dbReference type="RefSeq" id="WP_142534837.1">
    <property type="nucleotide sequence ID" value="NZ_FXTB01000020.1"/>
</dbReference>
<keyword evidence="1" id="KW-0472">Membrane</keyword>
<feature type="transmembrane region" description="Helical" evidence="1">
    <location>
        <begin position="93"/>
        <end position="115"/>
    </location>
</feature>
<sequence length="164" mass="18775">MIDKVLNFQRIEYRSKMSAQDFKSRLSSIFSQKGFKFNLSGKFTSEQDFKATDKWTIGIYIRSFENDPAYLKGKIKDSKNGVTVEVLVRPNSIFSLFGLLFPLIGMIALVSTNFGKTDEDALGVGIGFIIFGLICYPIGNYLRNRIRNKFEDYLDLARPEKELK</sequence>
<accession>A0A521FD85</accession>
<evidence type="ECO:0000313" key="3">
    <source>
        <dbReference type="Proteomes" id="UP000319040"/>
    </source>
</evidence>
<organism evidence="2 3">
    <name type="scientific">Saccharicrinis carchari</name>
    <dbReference type="NCBI Taxonomy" id="1168039"/>
    <lineage>
        <taxon>Bacteria</taxon>
        <taxon>Pseudomonadati</taxon>
        <taxon>Bacteroidota</taxon>
        <taxon>Bacteroidia</taxon>
        <taxon>Marinilabiliales</taxon>
        <taxon>Marinilabiliaceae</taxon>
        <taxon>Saccharicrinis</taxon>
    </lineage>
</organism>
<dbReference type="OrthoDB" id="6400838at2"/>
<reference evidence="2 3" key="1">
    <citation type="submission" date="2017-05" db="EMBL/GenBank/DDBJ databases">
        <authorList>
            <person name="Varghese N."/>
            <person name="Submissions S."/>
        </authorList>
    </citation>
    <scope>NUCLEOTIDE SEQUENCE [LARGE SCALE GENOMIC DNA]</scope>
    <source>
        <strain evidence="2 3">DSM 27040</strain>
    </source>
</reference>
<proteinExistence type="predicted"/>
<evidence type="ECO:0000313" key="2">
    <source>
        <dbReference type="EMBL" id="SMO93561.1"/>
    </source>
</evidence>
<feature type="transmembrane region" description="Helical" evidence="1">
    <location>
        <begin position="121"/>
        <end position="139"/>
    </location>
</feature>